<proteinExistence type="predicted"/>
<name>A0ABR9CKA1_9HYPH</name>
<protein>
    <recommendedName>
        <fullName evidence="1">LysR substrate-binding domain-containing protein</fullName>
    </recommendedName>
</protein>
<gene>
    <name evidence="2" type="ORF">IG616_06935</name>
</gene>
<reference evidence="3" key="1">
    <citation type="submission" date="2020-09" db="EMBL/GenBank/DDBJ databases">
        <title>The genome sequence of strain Labrenzia suaedae 4C16A.</title>
        <authorList>
            <person name="Liu Y."/>
        </authorList>
    </citation>
    <scope>NUCLEOTIDE SEQUENCE [LARGE SCALE GENOMIC DNA]</scope>
    <source>
        <strain evidence="3">4C16A</strain>
    </source>
</reference>
<evidence type="ECO:0000313" key="2">
    <source>
        <dbReference type="EMBL" id="MBD8891274.1"/>
    </source>
</evidence>
<dbReference type="Gene3D" id="3.40.190.10">
    <property type="entry name" value="Periplasmic binding protein-like II"/>
    <property type="match status" value="2"/>
</dbReference>
<evidence type="ECO:0000259" key="1">
    <source>
        <dbReference type="Pfam" id="PF03466"/>
    </source>
</evidence>
<evidence type="ECO:0000313" key="3">
    <source>
        <dbReference type="Proteomes" id="UP000632063"/>
    </source>
</evidence>
<dbReference type="InterPro" id="IPR005119">
    <property type="entry name" value="LysR_subst-bd"/>
</dbReference>
<comment type="caution">
    <text evidence="2">The sequence shown here is derived from an EMBL/GenBank/DDBJ whole genome shotgun (WGS) entry which is preliminary data.</text>
</comment>
<keyword evidence="3" id="KW-1185">Reference proteome</keyword>
<dbReference type="Pfam" id="PF03466">
    <property type="entry name" value="LysR_substrate"/>
    <property type="match status" value="1"/>
</dbReference>
<accession>A0ABR9CKA1</accession>
<organism evidence="2 3">
    <name type="scientific">Roseibium litorale</name>
    <dbReference type="NCBI Taxonomy" id="2803841"/>
    <lineage>
        <taxon>Bacteria</taxon>
        <taxon>Pseudomonadati</taxon>
        <taxon>Pseudomonadota</taxon>
        <taxon>Alphaproteobacteria</taxon>
        <taxon>Hyphomicrobiales</taxon>
        <taxon>Stappiaceae</taxon>
        <taxon>Roseibium</taxon>
    </lineage>
</organism>
<dbReference type="SUPFAM" id="SSF53850">
    <property type="entry name" value="Periplasmic binding protein-like II"/>
    <property type="match status" value="1"/>
</dbReference>
<dbReference type="RefSeq" id="WP_192147411.1">
    <property type="nucleotide sequence ID" value="NZ_JACYXI010000003.1"/>
</dbReference>
<sequence length="97" mass="10582">MPQRPAPGSRKLGAEGTLEQASLTFVSSIAMAELAASGYGVALLPWRMFEAQLQSGRLVRPFRTEISKGRYWLTRPSLKPATPGMHALEVWLKAEAG</sequence>
<reference evidence="2 3" key="2">
    <citation type="journal article" date="2021" name="Int. J. Syst. Evol. Microbiol.">
        <title>Roseibium litorale sp. nov., isolated from a tidal flat sediment and proposal for the reclassification of Labrenzia polysiphoniae as Roseibium polysiphoniae comb. nov.</title>
        <authorList>
            <person name="Liu Y."/>
            <person name="Pei T."/>
            <person name="Du J."/>
            <person name="Chao M."/>
            <person name="Deng M.R."/>
            <person name="Zhu H."/>
        </authorList>
    </citation>
    <scope>NUCLEOTIDE SEQUENCE [LARGE SCALE GENOMIC DNA]</scope>
    <source>
        <strain evidence="2 3">4C16A</strain>
    </source>
</reference>
<feature type="domain" description="LysR substrate-binding" evidence="1">
    <location>
        <begin position="12"/>
        <end position="95"/>
    </location>
</feature>
<dbReference type="Proteomes" id="UP000632063">
    <property type="component" value="Unassembled WGS sequence"/>
</dbReference>
<dbReference type="EMBL" id="JACYXI010000003">
    <property type="protein sequence ID" value="MBD8891274.1"/>
    <property type="molecule type" value="Genomic_DNA"/>
</dbReference>